<feature type="transmembrane region" description="Helical" evidence="1">
    <location>
        <begin position="101"/>
        <end position="123"/>
    </location>
</feature>
<proteinExistence type="predicted"/>
<dbReference type="PANTHER" id="PTHR46312:SF2">
    <property type="entry name" value="NUCLEOTIDE-BINDING OLIGOMERIZATION DOMAIN-CONTAINING PROTEIN 2-LIKE"/>
    <property type="match status" value="1"/>
</dbReference>
<organism evidence="3 4">
    <name type="scientific">Limnospira platensis NIES-46</name>
    <dbReference type="NCBI Taxonomy" id="1236695"/>
    <lineage>
        <taxon>Bacteria</taxon>
        <taxon>Bacillati</taxon>
        <taxon>Cyanobacteriota</taxon>
        <taxon>Cyanophyceae</taxon>
        <taxon>Oscillatoriophycideae</taxon>
        <taxon>Oscillatoriales</taxon>
        <taxon>Sirenicapillariaceae</taxon>
        <taxon>Limnospira</taxon>
    </lineage>
</organism>
<evidence type="ECO:0000313" key="4">
    <source>
        <dbReference type="Proteomes" id="UP000326169"/>
    </source>
</evidence>
<feature type="transmembrane region" description="Helical" evidence="1">
    <location>
        <begin position="538"/>
        <end position="564"/>
    </location>
</feature>
<dbReference type="SMART" id="SM00382">
    <property type="entry name" value="AAA"/>
    <property type="match status" value="1"/>
</dbReference>
<evidence type="ECO:0000259" key="2">
    <source>
        <dbReference type="PROSITE" id="PS50837"/>
    </source>
</evidence>
<protein>
    <recommendedName>
        <fullName evidence="2">NACHT domain-containing protein</fullName>
    </recommendedName>
</protein>
<keyword evidence="1" id="KW-0812">Transmembrane</keyword>
<dbReference type="EMBL" id="BIMW01000180">
    <property type="protein sequence ID" value="GCE96334.1"/>
    <property type="molecule type" value="Genomic_DNA"/>
</dbReference>
<dbReference type="InterPro" id="IPR003593">
    <property type="entry name" value="AAA+_ATPase"/>
</dbReference>
<dbReference type="PANTHER" id="PTHR46312">
    <property type="entry name" value="NACHT DOMAIN-CONTAINING PROTEIN"/>
    <property type="match status" value="1"/>
</dbReference>
<comment type="caution">
    <text evidence="3">The sequence shown here is derived from an EMBL/GenBank/DDBJ whole genome shotgun (WGS) entry which is preliminary data.</text>
</comment>
<feature type="transmembrane region" description="Helical" evidence="1">
    <location>
        <begin position="505"/>
        <end position="526"/>
    </location>
</feature>
<reference evidence="3 4" key="1">
    <citation type="journal article" date="2019" name="J Genomics">
        <title>The Draft Genome of a Hydrogen-producing Cyanobacterium, Arthrospira platensis NIES-46.</title>
        <authorList>
            <person name="Suzuki S."/>
            <person name="Yamaguchi H."/>
            <person name="Kawachi M."/>
        </authorList>
    </citation>
    <scope>NUCLEOTIDE SEQUENCE [LARGE SCALE GENOMIC DNA]</scope>
    <source>
        <strain evidence="3 4">NIES-46</strain>
    </source>
</reference>
<dbReference type="PROSITE" id="PS50837">
    <property type="entry name" value="NACHT"/>
    <property type="match status" value="1"/>
</dbReference>
<name>A0A5M3TA30_LIMPL</name>
<dbReference type="SUPFAM" id="SSF52540">
    <property type="entry name" value="P-loop containing nucleoside triphosphate hydrolases"/>
    <property type="match status" value="2"/>
</dbReference>
<evidence type="ECO:0000256" key="1">
    <source>
        <dbReference type="SAM" id="Phobius"/>
    </source>
</evidence>
<dbReference type="InterPro" id="IPR027417">
    <property type="entry name" value="P-loop_NTPase"/>
</dbReference>
<feature type="transmembrane region" description="Helical" evidence="1">
    <location>
        <begin position="651"/>
        <end position="671"/>
    </location>
</feature>
<accession>A0A5M3TA30</accession>
<feature type="transmembrane region" description="Helical" evidence="1">
    <location>
        <begin position="39"/>
        <end position="59"/>
    </location>
</feature>
<feature type="domain" description="NACHT" evidence="2">
    <location>
        <begin position="215"/>
        <end position="310"/>
    </location>
</feature>
<feature type="transmembrane region" description="Helical" evidence="1">
    <location>
        <begin position="584"/>
        <end position="603"/>
    </location>
</feature>
<sequence length="733" mass="83136">MRKLSASLPSLMTTALNGVMCWGINQLPGKSDLPIPEQLFFGLTVFSMVGIGFCSTQSSNSKTTSETTNRAWLIGLPPVIGSIVLFLLLKGDHLPNELVQYAGYASLFLFVMGTLLPTLIAFLQIRQKPIITPSSSSNLTPQAYKNRQALLNKVKNYWIQGVLKGSLSDRAPIELGLEERFDAVRLDWQTPEQPRRSLPKGTKAINQFDKMGKGCTMLILGDPGSGKTTTLLQIAEELIQRAEQNTELPIPVVFNLSSWAAAKKQSLAEWLLEELETRYQIPQKIGKNWLENQDFLLLLDGLDEVAEERRNDCVIAINDFKNSYGTTEMIVCSRIKDYESLSSRLEFQGAIFIEDLTLEQIKDYFDQVGEQLQGIKEVWVNDAVLQELTKTPLILSIVAITYEGISANELPKMPLEKRRDHLFNKYIHKMLNRRQQNQQYSDQQTLRWLTWLSQNMSSKSQTIFLIERMQPSWLSEQERFWYGATLFSIPMLWGLSLVYLVNISILSKILFILCFFIYGVILASLTKINPMQSLKISTFLGTLGFMALIIGTAATILVLFLIIAEYIFQNLYITLSSPLIAEILLNWSFVFWILALVFWLILLSDSEEYVIDSTINPNQGTYTSLRNGIILLFILITGFGVFTILTSFPVLWSAVITSFMWIFSPAMFACIQHFALRVILTLSGKAPWNYAKFLDHATERIFLQKIGGGYIFIHRMLLEHFASKTQPGLAVHP</sequence>
<dbReference type="Gene3D" id="3.40.50.300">
    <property type="entry name" value="P-loop containing nucleotide triphosphate hydrolases"/>
    <property type="match status" value="1"/>
</dbReference>
<dbReference type="InterPro" id="IPR007111">
    <property type="entry name" value="NACHT_NTPase"/>
</dbReference>
<feature type="transmembrane region" description="Helical" evidence="1">
    <location>
        <begin position="624"/>
        <end position="645"/>
    </location>
</feature>
<feature type="transmembrane region" description="Helical" evidence="1">
    <location>
        <begin position="71"/>
        <end position="89"/>
    </location>
</feature>
<evidence type="ECO:0000313" key="3">
    <source>
        <dbReference type="EMBL" id="GCE96334.1"/>
    </source>
</evidence>
<keyword evidence="1" id="KW-1133">Transmembrane helix</keyword>
<dbReference type="Pfam" id="PF05729">
    <property type="entry name" value="NACHT"/>
    <property type="match status" value="1"/>
</dbReference>
<keyword evidence="4" id="KW-1185">Reference proteome</keyword>
<dbReference type="Proteomes" id="UP000326169">
    <property type="component" value="Unassembled WGS sequence"/>
</dbReference>
<keyword evidence="1" id="KW-0472">Membrane</keyword>
<feature type="transmembrane region" description="Helical" evidence="1">
    <location>
        <begin position="480"/>
        <end position="499"/>
    </location>
</feature>
<gene>
    <name evidence="3" type="ORF">NIES46_44030</name>
</gene>